<sequence length="388" mass="42371">MYFDYCASTPVNPEVLDIFCAVSKNMYANPSSVHKLGYQASSLIEESREKISKLFKIAPSEIVFTSGATESNNLAILGVVRASRKVFASPHIIISAIEHSSVYSCAEYLKKDNVEVTILPVDSNGLVSIKQLEESLKENTVLVSIMYANNETGVIQPIKEIGEMLKLHNQVSFHVDGVQAVGKMEIALGSIDLFTFSGHKIGGPKGIGALIVKSNTVIAPIIWGGGQEYGIRPGTENVPAIASLAHAVEICILEQLSRTRHLQDIHHYIYNEIRSIPELEINSPRGHLCAPHILNFSYRGVPSSISINILTQKGILVSSQSACSSKSNKFSRVLLAITNDKDIASSSIRLSFSEATTFSDADVLLQEIQDMVKQIKTNGKYSYAHYSA</sequence>
<comment type="similarity">
    <text evidence="2">Belongs to the class-V pyridoxal-phosphate-dependent aminotransferase family. NifS/IscS subfamily.</text>
</comment>
<evidence type="ECO:0000313" key="12">
    <source>
        <dbReference type="EMBL" id="OMD36692.1"/>
    </source>
</evidence>
<dbReference type="SUPFAM" id="SSF53383">
    <property type="entry name" value="PLP-dependent transferases"/>
    <property type="match status" value="1"/>
</dbReference>
<dbReference type="PANTHER" id="PTHR11601:SF34">
    <property type="entry name" value="CYSTEINE DESULFURASE"/>
    <property type="match status" value="1"/>
</dbReference>
<keyword evidence="6" id="KW-0663">Pyridoxal phosphate</keyword>
<dbReference type="EMBL" id="MPTB01000077">
    <property type="protein sequence ID" value="OMD36692.1"/>
    <property type="molecule type" value="Genomic_DNA"/>
</dbReference>
<evidence type="ECO:0000259" key="11">
    <source>
        <dbReference type="Pfam" id="PF00266"/>
    </source>
</evidence>
<dbReference type="InterPro" id="IPR015422">
    <property type="entry name" value="PyrdxlP-dep_Trfase_small"/>
</dbReference>
<evidence type="ECO:0000256" key="9">
    <source>
        <dbReference type="ARBA" id="ARBA00050776"/>
    </source>
</evidence>
<organism evidence="12 13">
    <name type="scientific">Paenibacillus borealis</name>
    <dbReference type="NCBI Taxonomy" id="160799"/>
    <lineage>
        <taxon>Bacteria</taxon>
        <taxon>Bacillati</taxon>
        <taxon>Bacillota</taxon>
        <taxon>Bacilli</taxon>
        <taxon>Bacillales</taxon>
        <taxon>Paenibacillaceae</taxon>
        <taxon>Paenibacillus</taxon>
    </lineage>
</organism>
<comment type="caution">
    <text evidence="12">The sequence shown here is derived from an EMBL/GenBank/DDBJ whole genome shotgun (WGS) entry which is preliminary data.</text>
</comment>
<dbReference type="InterPro" id="IPR016454">
    <property type="entry name" value="Cysteine_dSase"/>
</dbReference>
<evidence type="ECO:0000256" key="6">
    <source>
        <dbReference type="ARBA" id="ARBA00022898"/>
    </source>
</evidence>
<keyword evidence="7" id="KW-0408">Iron</keyword>
<dbReference type="InterPro" id="IPR015424">
    <property type="entry name" value="PyrdxlP-dep_Trfase"/>
</dbReference>
<feature type="domain" description="Aminotransferase class V" evidence="11">
    <location>
        <begin position="1"/>
        <end position="364"/>
    </location>
</feature>
<keyword evidence="13" id="KW-1185">Reference proteome</keyword>
<evidence type="ECO:0000256" key="7">
    <source>
        <dbReference type="ARBA" id="ARBA00023004"/>
    </source>
</evidence>
<dbReference type="Gene3D" id="3.90.1150.10">
    <property type="entry name" value="Aspartate Aminotransferase, domain 1"/>
    <property type="match status" value="1"/>
</dbReference>
<dbReference type="PANTHER" id="PTHR11601">
    <property type="entry name" value="CYSTEINE DESULFURYLASE FAMILY MEMBER"/>
    <property type="match status" value="1"/>
</dbReference>
<dbReference type="Proteomes" id="UP000187412">
    <property type="component" value="Unassembled WGS sequence"/>
</dbReference>
<dbReference type="EC" id="2.8.1.7" evidence="3"/>
<dbReference type="RefSeq" id="WP_038587440.1">
    <property type="nucleotide sequence ID" value="NZ_MPTB01000077.1"/>
</dbReference>
<keyword evidence="8" id="KW-0411">Iron-sulfur</keyword>
<gene>
    <name evidence="12" type="ORF">BSK56_31965</name>
</gene>
<dbReference type="Gene3D" id="3.40.640.10">
    <property type="entry name" value="Type I PLP-dependent aspartate aminotransferase-like (Major domain)"/>
    <property type="match status" value="1"/>
</dbReference>
<evidence type="ECO:0000256" key="10">
    <source>
        <dbReference type="RuleBase" id="RU004504"/>
    </source>
</evidence>
<evidence type="ECO:0000256" key="1">
    <source>
        <dbReference type="ARBA" id="ARBA00001933"/>
    </source>
</evidence>
<evidence type="ECO:0000256" key="2">
    <source>
        <dbReference type="ARBA" id="ARBA00006490"/>
    </source>
</evidence>
<keyword evidence="5" id="KW-0479">Metal-binding</keyword>
<evidence type="ECO:0000256" key="8">
    <source>
        <dbReference type="ARBA" id="ARBA00023014"/>
    </source>
</evidence>
<evidence type="ECO:0000256" key="4">
    <source>
        <dbReference type="ARBA" id="ARBA00022679"/>
    </source>
</evidence>
<dbReference type="PIRSF" id="PIRSF005572">
    <property type="entry name" value="NifS"/>
    <property type="match status" value="1"/>
</dbReference>
<dbReference type="Pfam" id="PF00266">
    <property type="entry name" value="Aminotran_5"/>
    <property type="match status" value="1"/>
</dbReference>
<dbReference type="InterPro" id="IPR020578">
    <property type="entry name" value="Aminotrans_V_PyrdxlP_BS"/>
</dbReference>
<evidence type="ECO:0000256" key="3">
    <source>
        <dbReference type="ARBA" id="ARBA00012239"/>
    </source>
</evidence>
<dbReference type="InterPro" id="IPR000192">
    <property type="entry name" value="Aminotrans_V_dom"/>
</dbReference>
<dbReference type="PROSITE" id="PS00595">
    <property type="entry name" value="AA_TRANSFER_CLASS_5"/>
    <property type="match status" value="1"/>
</dbReference>
<name>A0ABX3GT76_PAEBO</name>
<keyword evidence="4" id="KW-0808">Transferase</keyword>
<evidence type="ECO:0000313" key="13">
    <source>
        <dbReference type="Proteomes" id="UP000187412"/>
    </source>
</evidence>
<comment type="cofactor">
    <cofactor evidence="1 10">
        <name>pyridoxal 5'-phosphate</name>
        <dbReference type="ChEBI" id="CHEBI:597326"/>
    </cofactor>
</comment>
<dbReference type="Gene3D" id="1.10.260.50">
    <property type="match status" value="1"/>
</dbReference>
<comment type="catalytic activity">
    <reaction evidence="9">
        <text>(sulfur carrier)-H + L-cysteine = (sulfur carrier)-SH + L-alanine</text>
        <dbReference type="Rhea" id="RHEA:43892"/>
        <dbReference type="Rhea" id="RHEA-COMP:14737"/>
        <dbReference type="Rhea" id="RHEA-COMP:14739"/>
        <dbReference type="ChEBI" id="CHEBI:29917"/>
        <dbReference type="ChEBI" id="CHEBI:35235"/>
        <dbReference type="ChEBI" id="CHEBI:57972"/>
        <dbReference type="ChEBI" id="CHEBI:64428"/>
        <dbReference type="EC" id="2.8.1.7"/>
    </reaction>
</comment>
<dbReference type="InterPro" id="IPR015421">
    <property type="entry name" value="PyrdxlP-dep_Trfase_major"/>
</dbReference>
<proteinExistence type="inferred from homology"/>
<accession>A0ABX3GT76</accession>
<evidence type="ECO:0000256" key="5">
    <source>
        <dbReference type="ARBA" id="ARBA00022723"/>
    </source>
</evidence>
<reference evidence="12 13" key="1">
    <citation type="submission" date="2016-10" db="EMBL/GenBank/DDBJ databases">
        <title>Paenibacillus species isolates.</title>
        <authorList>
            <person name="Beno S.M."/>
        </authorList>
    </citation>
    <scope>NUCLEOTIDE SEQUENCE [LARGE SCALE GENOMIC DNA]</scope>
    <source>
        <strain evidence="12 13">FSL H7-0744</strain>
    </source>
</reference>
<protein>
    <recommendedName>
        <fullName evidence="3">cysteine desulfurase</fullName>
        <ecNumber evidence="3">2.8.1.7</ecNumber>
    </recommendedName>
</protein>